<evidence type="ECO:0000259" key="6">
    <source>
        <dbReference type="PROSITE" id="PS51786"/>
    </source>
</evidence>
<dbReference type="Gene3D" id="3.40.50.300">
    <property type="entry name" value="P-loop containing nucleotide triphosphate hydrolases"/>
    <property type="match status" value="1"/>
</dbReference>
<name>A0A5J6VJD5_9VIRU</name>
<dbReference type="Gene3D" id="1.10.8.60">
    <property type="match status" value="1"/>
</dbReference>
<evidence type="ECO:0000256" key="4">
    <source>
        <dbReference type="ARBA" id="ARBA00022825"/>
    </source>
</evidence>
<dbReference type="GO" id="GO:0004252">
    <property type="term" value="F:serine-type endopeptidase activity"/>
    <property type="evidence" value="ECO:0007669"/>
    <property type="project" value="InterPro"/>
</dbReference>
<dbReference type="SUPFAM" id="SSF52540">
    <property type="entry name" value="P-loop containing nucleoside triphosphate hydrolases"/>
    <property type="match status" value="1"/>
</dbReference>
<dbReference type="EMBL" id="MN448274">
    <property type="protein sequence ID" value="QFG73953.1"/>
    <property type="molecule type" value="Genomic_DNA"/>
</dbReference>
<dbReference type="InterPro" id="IPR003593">
    <property type="entry name" value="AAA+_ATPase"/>
</dbReference>
<dbReference type="Gene3D" id="3.30.230.10">
    <property type="match status" value="1"/>
</dbReference>
<dbReference type="InterPro" id="IPR020568">
    <property type="entry name" value="Ribosomal_Su5_D2-typ_SF"/>
</dbReference>
<reference evidence="7" key="1">
    <citation type="journal article" date="2019" name="Philos. Trans. R. Soc. Lond., B, Biol. Sci.">
        <title>Targeted metagenomic recovery of four divergent viruses reveals shared and distinctive characteristics of giant viruses of marine eukaryotes.</title>
        <authorList>
            <person name="Needham D.M."/>
            <person name="Poirier C."/>
            <person name="Hehenberger E."/>
            <person name="Jimenez V."/>
            <person name="Swalwell J.E."/>
            <person name="Santoro A.E."/>
            <person name="Worden A.Z."/>
        </authorList>
    </citation>
    <scope>NUCLEOTIDE SEQUENCE</scope>
    <source>
        <strain evidence="7">OPacV-662</strain>
    </source>
</reference>
<dbReference type="Pfam" id="PF22667">
    <property type="entry name" value="Lon_lid"/>
    <property type="match status" value="1"/>
</dbReference>
<evidence type="ECO:0000313" key="7">
    <source>
        <dbReference type="EMBL" id="QFG73953.1"/>
    </source>
</evidence>
<dbReference type="InterPro" id="IPR008269">
    <property type="entry name" value="Lon_proteolytic"/>
</dbReference>
<dbReference type="SUPFAM" id="SSF54211">
    <property type="entry name" value="Ribosomal protein S5 domain 2-like"/>
    <property type="match status" value="1"/>
</dbReference>
<dbReference type="InterPro" id="IPR027065">
    <property type="entry name" value="Lon_Prtase"/>
</dbReference>
<dbReference type="Pfam" id="PF00004">
    <property type="entry name" value="AAA"/>
    <property type="match status" value="1"/>
</dbReference>
<dbReference type="SMART" id="SM00382">
    <property type="entry name" value="AAA"/>
    <property type="match status" value="1"/>
</dbReference>
<dbReference type="InterPro" id="IPR003959">
    <property type="entry name" value="ATPase_AAA_core"/>
</dbReference>
<keyword evidence="5" id="KW-0067">ATP-binding</keyword>
<keyword evidence="1 7" id="KW-0645">Protease</keyword>
<evidence type="ECO:0000256" key="2">
    <source>
        <dbReference type="ARBA" id="ARBA00022741"/>
    </source>
</evidence>
<dbReference type="PRINTS" id="PR00830">
    <property type="entry name" value="ENDOLAPTASE"/>
</dbReference>
<evidence type="ECO:0000256" key="5">
    <source>
        <dbReference type="ARBA" id="ARBA00022840"/>
    </source>
</evidence>
<keyword evidence="2" id="KW-0547">Nucleotide-binding</keyword>
<keyword evidence="4" id="KW-0720">Serine protease</keyword>
<dbReference type="GO" id="GO:0004176">
    <property type="term" value="F:ATP-dependent peptidase activity"/>
    <property type="evidence" value="ECO:0007669"/>
    <property type="project" value="InterPro"/>
</dbReference>
<dbReference type="GO" id="GO:0005524">
    <property type="term" value="F:ATP binding"/>
    <property type="evidence" value="ECO:0007669"/>
    <property type="project" value="UniProtKB-KW"/>
</dbReference>
<protein>
    <submittedName>
        <fullName evidence="7">Lon protease (S16) C-terminal proteolytic domain protein</fullName>
    </submittedName>
</protein>
<dbReference type="InterPro" id="IPR027417">
    <property type="entry name" value="P-loop_NTPase"/>
</dbReference>
<dbReference type="PANTHER" id="PTHR10046">
    <property type="entry name" value="ATP DEPENDENT LON PROTEASE FAMILY MEMBER"/>
    <property type="match status" value="1"/>
</dbReference>
<evidence type="ECO:0000256" key="1">
    <source>
        <dbReference type="ARBA" id="ARBA00022670"/>
    </source>
</evidence>
<dbReference type="GO" id="GO:0030163">
    <property type="term" value="P:protein catabolic process"/>
    <property type="evidence" value="ECO:0007669"/>
    <property type="project" value="InterPro"/>
</dbReference>
<sequence>MCDHYKILVLQEYFEKYNNIIISLQKHLTYNSNILQSSKYKHYATLSEILKYLNKLYNKTLIEETIPIPKDIYIDFTNKKWSKVQSYIKDHLDHDYFEHISSMLEDLYYEIGCANIYTCLCEITEVRDQDKQYLNMLDSIFTCTSVDSANTLDVNLTPDINIQLSKNETKYPNKEYIITVDSINKRISLKGYFIDDTINTIIKGSKLIHPYLYQKKCAFDTALADIDIDINDAFRNTMKKNIILEDLFHPDYTELIKHYYDLYLEYSSHKHILVNKFSISHTFDIIYALVIGGKDEIANNLLYTFKDTTLIINHLPIICQSRLKVINDKTNKLNQAIPTYTYREQIINHASMPEKVKKIAIEKLDETTVQSNEHYKQMSYVKGLIEFPWNTPDDKFYEISQDLNNCASFINNIEKQLKNLTFGHVLAKQAILRIISKWIINPTSDGCSLSFMGPPGVGKTLLAKSLSKILDIPYIQINLGGQNDGELLCGHGYTYSGSTPGLVIRKMIEMKNDRCIMFFDELDKTSCKNTTNEIQNILIHLTDPNSNRNFQDRFFQGVDFPLNKVIFLFAYNDRHNVDPILLDRFQEIQIKPYTLTDKKIIMKKFLIKELCNMINLDKQLVTLTDSTIEYIIKNYTFEAGVRGLKRIVEQVFLHLNVRRLKKKIKRFNITPKVIDNIVQTDKRTKTVIFNKPQIGAINGLYTNTYGDGGITRIQVQKNHTSSTFNIEMTGSQGEIMKESVLCAFTAAANEINTPWKKRFTGGFHVHAPEGATSKDGPSAGCAFACAFFSLITNNTIPNDIAMTGEIDIFGNITKIGGLEYKLLGAKQAGVNTIYISTENLADLDNIDPIKDQTIISVNNLNELIKYVFPCIKK</sequence>
<dbReference type="GO" id="GO:0016887">
    <property type="term" value="F:ATP hydrolysis activity"/>
    <property type="evidence" value="ECO:0007669"/>
    <property type="project" value="InterPro"/>
</dbReference>
<organism evidence="7">
    <name type="scientific">Megaviridae environmental sample</name>
    <dbReference type="NCBI Taxonomy" id="1737588"/>
    <lineage>
        <taxon>Viruses</taxon>
        <taxon>Varidnaviria</taxon>
        <taxon>Bamfordvirae</taxon>
        <taxon>Nucleocytoviricota</taxon>
        <taxon>Megaviricetes</taxon>
        <taxon>Imitervirales</taxon>
        <taxon>Mimiviridae</taxon>
        <taxon>environmental samples</taxon>
    </lineage>
</organism>
<dbReference type="GO" id="GO:0006508">
    <property type="term" value="P:proteolysis"/>
    <property type="evidence" value="ECO:0007669"/>
    <property type="project" value="UniProtKB-KW"/>
</dbReference>
<accession>A0A5J6VJD5</accession>
<proteinExistence type="predicted"/>
<dbReference type="InterPro" id="IPR014721">
    <property type="entry name" value="Ribsml_uS5_D2-typ_fold_subgr"/>
</dbReference>
<feature type="domain" description="Lon proteolytic" evidence="6">
    <location>
        <begin position="691"/>
        <end position="870"/>
    </location>
</feature>
<dbReference type="InterPro" id="IPR054594">
    <property type="entry name" value="Lon_lid"/>
</dbReference>
<dbReference type="PROSITE" id="PS51786">
    <property type="entry name" value="LON_PROTEOLYTIC"/>
    <property type="match status" value="1"/>
</dbReference>
<dbReference type="Pfam" id="PF05362">
    <property type="entry name" value="Lon_C"/>
    <property type="match status" value="1"/>
</dbReference>
<keyword evidence="3" id="KW-0378">Hydrolase</keyword>
<evidence type="ECO:0000256" key="3">
    <source>
        <dbReference type="ARBA" id="ARBA00022801"/>
    </source>
</evidence>